<dbReference type="Pfam" id="PF07110">
    <property type="entry name" value="EthD"/>
    <property type="match status" value="2"/>
</dbReference>
<comment type="caution">
    <text evidence="2">The sequence shown here is derived from an EMBL/GenBank/DDBJ whole genome shotgun (WGS) entry which is preliminary data.</text>
</comment>
<dbReference type="Proteomes" id="UP000295525">
    <property type="component" value="Unassembled WGS sequence"/>
</dbReference>
<protein>
    <submittedName>
        <fullName evidence="2">Uncharacterized protein (TIGR02118 family)</fullName>
    </submittedName>
</protein>
<evidence type="ECO:0000313" key="2">
    <source>
        <dbReference type="EMBL" id="TCT10372.1"/>
    </source>
</evidence>
<dbReference type="GO" id="GO:0016491">
    <property type="term" value="F:oxidoreductase activity"/>
    <property type="evidence" value="ECO:0007669"/>
    <property type="project" value="InterPro"/>
</dbReference>
<dbReference type="NCBIfam" id="TIGR02118">
    <property type="entry name" value="EthD family reductase"/>
    <property type="match status" value="2"/>
</dbReference>
<dbReference type="InterPro" id="IPR011008">
    <property type="entry name" value="Dimeric_a/b-barrel"/>
</dbReference>
<organism evidence="2 3">
    <name type="scientific">Paralcaligenes ureilyticus</name>
    <dbReference type="NCBI Taxonomy" id="627131"/>
    <lineage>
        <taxon>Bacteria</taxon>
        <taxon>Pseudomonadati</taxon>
        <taxon>Pseudomonadota</taxon>
        <taxon>Betaproteobacteria</taxon>
        <taxon>Burkholderiales</taxon>
        <taxon>Alcaligenaceae</taxon>
        <taxon>Paralcaligenes</taxon>
    </lineage>
</organism>
<name>A0A4R3MB57_9BURK</name>
<feature type="domain" description="EthD" evidence="1">
    <location>
        <begin position="125"/>
        <end position="206"/>
    </location>
</feature>
<dbReference type="OrthoDB" id="6778120at2"/>
<evidence type="ECO:0000313" key="3">
    <source>
        <dbReference type="Proteomes" id="UP000295525"/>
    </source>
</evidence>
<gene>
    <name evidence="2" type="ORF">EDC26_102329</name>
</gene>
<feature type="domain" description="EthD" evidence="1">
    <location>
        <begin position="11"/>
        <end position="94"/>
    </location>
</feature>
<dbReference type="InterPro" id="IPR009799">
    <property type="entry name" value="EthD_dom"/>
</dbReference>
<dbReference type="AlphaFoldDB" id="A0A4R3MB57"/>
<keyword evidence="3" id="KW-1185">Reference proteome</keyword>
<evidence type="ECO:0000259" key="1">
    <source>
        <dbReference type="Pfam" id="PF07110"/>
    </source>
</evidence>
<proteinExistence type="predicted"/>
<dbReference type="RefSeq" id="WP_132579954.1">
    <property type="nucleotide sequence ID" value="NZ_SMAJ01000002.1"/>
</dbReference>
<dbReference type="SUPFAM" id="SSF54909">
    <property type="entry name" value="Dimeric alpha+beta barrel"/>
    <property type="match status" value="2"/>
</dbReference>
<accession>A0A4R3MB57</accession>
<sequence length="223" mass="25588">MYKVISLLKRKPGTTVETFQRYWHEQHGPLAAGFPNLLRYVQSHALPQGYKKGELIFDGISEIWLDSQDSYRVALGKAQAAQILEDERKFTDMSVKVVLPVDVHVIKNGKIPDNAVKNIEFVTRRPGMNLAEFRDYWRQVHGPIASRISAVCRYEQNHLKMDEYARQERPRFEGLAITWFRSTEAMKQGTATAEYAITRADEPHFLPDGHLPIIITTEHVIVG</sequence>
<dbReference type="Gene3D" id="3.30.70.100">
    <property type="match status" value="2"/>
</dbReference>
<dbReference type="EMBL" id="SMAJ01000002">
    <property type="protein sequence ID" value="TCT10372.1"/>
    <property type="molecule type" value="Genomic_DNA"/>
</dbReference>
<reference evidence="2 3" key="1">
    <citation type="submission" date="2019-03" db="EMBL/GenBank/DDBJ databases">
        <title>Genomic Encyclopedia of Type Strains, Phase IV (KMG-IV): sequencing the most valuable type-strain genomes for metagenomic binning, comparative biology and taxonomic classification.</title>
        <authorList>
            <person name="Goeker M."/>
        </authorList>
    </citation>
    <scope>NUCLEOTIDE SEQUENCE [LARGE SCALE GENOMIC DNA]</scope>
    <source>
        <strain evidence="2 3">DSM 24591</strain>
    </source>
</reference>